<keyword evidence="7" id="KW-0460">Magnesium</keyword>
<gene>
    <name evidence="12" type="ORF">Psuf_024460</name>
</gene>
<protein>
    <recommendedName>
        <fullName evidence="4">NAD(+) diphosphatase</fullName>
        <ecNumber evidence="4">3.6.1.22</ecNumber>
    </recommendedName>
</protein>
<dbReference type="InterPro" id="IPR020084">
    <property type="entry name" value="NUDIX_hydrolase_CS"/>
</dbReference>
<name>A0A6F8YGG3_9ACTN</name>
<keyword evidence="6 12" id="KW-0378">Hydrolase</keyword>
<comment type="catalytic activity">
    <reaction evidence="9">
        <text>a 5'-end NAD(+)-phospho-ribonucleoside in mRNA + H2O = a 5'-end phospho-adenosine-phospho-ribonucleoside in mRNA + beta-nicotinamide D-ribonucleotide + 2 H(+)</text>
        <dbReference type="Rhea" id="RHEA:60876"/>
        <dbReference type="Rhea" id="RHEA-COMP:15698"/>
        <dbReference type="Rhea" id="RHEA-COMP:15719"/>
        <dbReference type="ChEBI" id="CHEBI:14649"/>
        <dbReference type="ChEBI" id="CHEBI:15377"/>
        <dbReference type="ChEBI" id="CHEBI:15378"/>
        <dbReference type="ChEBI" id="CHEBI:144029"/>
        <dbReference type="ChEBI" id="CHEBI:144051"/>
    </reaction>
    <physiologicalReaction direction="left-to-right" evidence="9">
        <dbReference type="Rhea" id="RHEA:60877"/>
    </physiologicalReaction>
</comment>
<evidence type="ECO:0000313" key="13">
    <source>
        <dbReference type="Proteomes" id="UP000503011"/>
    </source>
</evidence>
<organism evidence="12 13">
    <name type="scientific">Phytohabitans suffuscus</name>
    <dbReference type="NCBI Taxonomy" id="624315"/>
    <lineage>
        <taxon>Bacteria</taxon>
        <taxon>Bacillati</taxon>
        <taxon>Actinomycetota</taxon>
        <taxon>Actinomycetes</taxon>
        <taxon>Micromonosporales</taxon>
        <taxon>Micromonosporaceae</taxon>
    </lineage>
</organism>
<reference evidence="12 13" key="2">
    <citation type="submission" date="2020-03" db="EMBL/GenBank/DDBJ databases">
        <authorList>
            <person name="Ichikawa N."/>
            <person name="Kimura A."/>
            <person name="Kitahashi Y."/>
            <person name="Uohara A."/>
        </authorList>
    </citation>
    <scope>NUCLEOTIDE SEQUENCE [LARGE SCALE GENOMIC DNA]</scope>
    <source>
        <strain evidence="12 13">NBRC 105367</strain>
    </source>
</reference>
<dbReference type="InterPro" id="IPR000086">
    <property type="entry name" value="NUDIX_hydrolase_dom"/>
</dbReference>
<sequence length="337" mass="35911">MKAPQENASLRSTFPRGPRSLPPLARSTLDRVAHHRRDLEWLAAAWSRSRVLVVDTVTGGRALVDEDGALVLFDAKEAPEVEADQRMLLGVEPDGTPVFAIDAPLPEQPGARAVNLRDVGHLLSDRDAGLFTAAAALAQWHAGHPYSSSTGLPTTAAEGGWTRVDEAGGQSWPRTDPAMIVLVHDGVPGPSGRCLLGNNAAWGSGHEVRRFSCLAGYVEPGESAEAAVVREVVEEVGVAVRTIEYQGSQAWPFPGSLMLGFCAVADPAQPVQVDPTEIAHARWFTREEIAAVLAGEVLDAGDGARVGLPPASSIALYLINRWLSRHDPETGSKPEEL</sequence>
<dbReference type="PANTHER" id="PTHR42904">
    <property type="entry name" value="NUDIX HYDROLASE, NUDC SUBFAMILY"/>
    <property type="match status" value="1"/>
</dbReference>
<dbReference type="GO" id="GO:0046872">
    <property type="term" value="F:metal ion binding"/>
    <property type="evidence" value="ECO:0007669"/>
    <property type="project" value="UniProtKB-KW"/>
</dbReference>
<accession>A0A6F8YGG3</accession>
<evidence type="ECO:0000256" key="4">
    <source>
        <dbReference type="ARBA" id="ARBA00012381"/>
    </source>
</evidence>
<dbReference type="AlphaFoldDB" id="A0A6F8YGG3"/>
<keyword evidence="13" id="KW-1185">Reference proteome</keyword>
<evidence type="ECO:0000256" key="3">
    <source>
        <dbReference type="ARBA" id="ARBA00009595"/>
    </source>
</evidence>
<evidence type="ECO:0000256" key="8">
    <source>
        <dbReference type="ARBA" id="ARBA00023027"/>
    </source>
</evidence>
<dbReference type="PROSITE" id="PS51462">
    <property type="entry name" value="NUDIX"/>
    <property type="match status" value="1"/>
</dbReference>
<dbReference type="InterPro" id="IPR015797">
    <property type="entry name" value="NUDIX_hydrolase-like_dom_sf"/>
</dbReference>
<comment type="cofactor">
    <cofactor evidence="1">
        <name>Mg(2+)</name>
        <dbReference type="ChEBI" id="CHEBI:18420"/>
    </cofactor>
</comment>
<dbReference type="PANTHER" id="PTHR42904:SF6">
    <property type="entry name" value="NAD-CAPPED RNA HYDROLASE NUDT12"/>
    <property type="match status" value="1"/>
</dbReference>
<evidence type="ECO:0000256" key="7">
    <source>
        <dbReference type="ARBA" id="ARBA00022842"/>
    </source>
</evidence>
<evidence type="ECO:0000259" key="11">
    <source>
        <dbReference type="PROSITE" id="PS51462"/>
    </source>
</evidence>
<dbReference type="EC" id="3.6.1.22" evidence="4"/>
<dbReference type="InterPro" id="IPR015375">
    <property type="entry name" value="NADH_PPase-like_N"/>
</dbReference>
<evidence type="ECO:0000256" key="1">
    <source>
        <dbReference type="ARBA" id="ARBA00001946"/>
    </source>
</evidence>
<evidence type="ECO:0000256" key="10">
    <source>
        <dbReference type="SAM" id="MobiDB-lite"/>
    </source>
</evidence>
<dbReference type="GO" id="GO:0019677">
    <property type="term" value="P:NAD+ catabolic process"/>
    <property type="evidence" value="ECO:0007669"/>
    <property type="project" value="TreeGrafter"/>
</dbReference>
<keyword evidence="5" id="KW-0479">Metal-binding</keyword>
<dbReference type="EMBL" id="AP022871">
    <property type="protein sequence ID" value="BCB85133.1"/>
    <property type="molecule type" value="Genomic_DNA"/>
</dbReference>
<dbReference type="Pfam" id="PF00293">
    <property type="entry name" value="NUDIX"/>
    <property type="match status" value="1"/>
</dbReference>
<evidence type="ECO:0000256" key="9">
    <source>
        <dbReference type="ARBA" id="ARBA00023679"/>
    </source>
</evidence>
<evidence type="ECO:0000256" key="5">
    <source>
        <dbReference type="ARBA" id="ARBA00022723"/>
    </source>
</evidence>
<dbReference type="Gene3D" id="3.90.79.20">
    <property type="match status" value="1"/>
</dbReference>
<feature type="compositionally biased region" description="Polar residues" evidence="10">
    <location>
        <begin position="1"/>
        <end position="12"/>
    </location>
</feature>
<dbReference type="GO" id="GO:0005829">
    <property type="term" value="C:cytosol"/>
    <property type="evidence" value="ECO:0007669"/>
    <property type="project" value="TreeGrafter"/>
</dbReference>
<comment type="similarity">
    <text evidence="3">Belongs to the Nudix hydrolase family. NudC subfamily.</text>
</comment>
<dbReference type="NCBIfam" id="NF001299">
    <property type="entry name" value="PRK00241.1"/>
    <property type="match status" value="1"/>
</dbReference>
<feature type="domain" description="Nudix hydrolase" evidence="11">
    <location>
        <begin position="173"/>
        <end position="306"/>
    </location>
</feature>
<feature type="region of interest" description="Disordered" evidence="10">
    <location>
        <begin position="1"/>
        <end position="23"/>
    </location>
</feature>
<dbReference type="KEGG" id="psuu:Psuf_024460"/>
<reference evidence="12 13" key="1">
    <citation type="submission" date="2020-03" db="EMBL/GenBank/DDBJ databases">
        <title>Whole genome shotgun sequence of Phytohabitans suffuscus NBRC 105367.</title>
        <authorList>
            <person name="Komaki H."/>
            <person name="Tamura T."/>
        </authorList>
    </citation>
    <scope>NUCLEOTIDE SEQUENCE [LARGE SCALE GENOMIC DNA]</scope>
    <source>
        <strain evidence="12 13">NBRC 105367</strain>
    </source>
</reference>
<dbReference type="GO" id="GO:0035529">
    <property type="term" value="F:NADH pyrophosphatase activity"/>
    <property type="evidence" value="ECO:0007669"/>
    <property type="project" value="TreeGrafter"/>
</dbReference>
<keyword evidence="8" id="KW-0520">NAD</keyword>
<dbReference type="InterPro" id="IPR050241">
    <property type="entry name" value="NAD-cap_RNA_hydrolase_NudC"/>
</dbReference>
<dbReference type="Gene3D" id="3.90.79.10">
    <property type="entry name" value="Nucleoside Triphosphate Pyrophosphohydrolase"/>
    <property type="match status" value="1"/>
</dbReference>
<dbReference type="Pfam" id="PF09296">
    <property type="entry name" value="NUDIX-like"/>
    <property type="match status" value="1"/>
</dbReference>
<dbReference type="InterPro" id="IPR049734">
    <property type="entry name" value="NudC-like_C"/>
</dbReference>
<dbReference type="GO" id="GO:0006742">
    <property type="term" value="P:NADP+ catabolic process"/>
    <property type="evidence" value="ECO:0007669"/>
    <property type="project" value="TreeGrafter"/>
</dbReference>
<proteinExistence type="inferred from homology"/>
<dbReference type="CDD" id="cd03429">
    <property type="entry name" value="NUDIX_NADH_pyrophosphatase_Nudt13"/>
    <property type="match status" value="1"/>
</dbReference>
<dbReference type="PROSITE" id="PS00893">
    <property type="entry name" value="NUDIX_BOX"/>
    <property type="match status" value="1"/>
</dbReference>
<dbReference type="Proteomes" id="UP000503011">
    <property type="component" value="Chromosome"/>
</dbReference>
<dbReference type="SUPFAM" id="SSF55811">
    <property type="entry name" value="Nudix"/>
    <property type="match status" value="1"/>
</dbReference>
<evidence type="ECO:0000256" key="2">
    <source>
        <dbReference type="ARBA" id="ARBA00001947"/>
    </source>
</evidence>
<evidence type="ECO:0000256" key="6">
    <source>
        <dbReference type="ARBA" id="ARBA00022801"/>
    </source>
</evidence>
<comment type="cofactor">
    <cofactor evidence="2">
        <name>Zn(2+)</name>
        <dbReference type="ChEBI" id="CHEBI:29105"/>
    </cofactor>
</comment>
<evidence type="ECO:0000313" key="12">
    <source>
        <dbReference type="EMBL" id="BCB85133.1"/>
    </source>
</evidence>